<name>A0AAX3UE55_9LACO</name>
<dbReference type="Proteomes" id="UP001242513">
    <property type="component" value="Chromosome"/>
</dbReference>
<dbReference type="AlphaFoldDB" id="A0AAX3UE55"/>
<sequence length="404" mass="46104">MLTTNIAIRKNKKFTTGTIGYFVRFPLTSHNLAFASLLARMQMNLSLSYPSIASQQRALSQLYDLQFEVMPQLFGKEIILTYYANFVEPIEILDPDYTYEKIIGTLGRIIRFPNNQPAALNLAQRQLKDDYRELMGQPFNYALDRFFKFWYQDQPDYAENFMGPIAEIKSADHKQMEDFISSLRQQPVAILGMGRDNTLLTKLAQKEFRGAGVIGQFQVDDMTIPAKRSLIDQVDQQGNIQAQVMLGFEFKDRTTYQDQIAGTLLEQYLAGDESSKLFSQIRAELGAAYDVSASSFANNSLFLINTGIDPQKVGLVKQIILNEMGKIANGDVDEVIFKKAKKAVQRNHWIGSDSQNWQLGQALRAELLPEYVNFDREDAIKKSTPHQMVNFARNLFFNESYILK</sequence>
<dbReference type="SUPFAM" id="SSF63411">
    <property type="entry name" value="LuxS/MPP-like metallohydrolase"/>
    <property type="match status" value="2"/>
</dbReference>
<reference evidence="4" key="2">
    <citation type="journal article" date="2022" name="Food Funct.">
        <title>Lactobacillus kefiranofaciens ZW18 from Kefir enhances the anti-tumor effect of anti-programmed cell death 1 (PD-1) immunotherapy by modulating the gut microbiota.</title>
        <authorList>
            <person name="Zhao J."/>
            <person name="Wang Y."/>
            <person name="Wang J."/>
            <person name="Lv M."/>
            <person name="Zhou C."/>
            <person name="Jia L."/>
            <person name="Geng W."/>
        </authorList>
    </citation>
    <scope>NUCLEOTIDE SEQUENCE</scope>
    <source>
        <strain evidence="4">ZW18</strain>
    </source>
</reference>
<proteinExistence type="inferred from homology"/>
<dbReference type="EMBL" id="CP123735">
    <property type="protein sequence ID" value="WGO86015.1"/>
    <property type="molecule type" value="Genomic_DNA"/>
</dbReference>
<dbReference type="PANTHER" id="PTHR11851">
    <property type="entry name" value="METALLOPROTEASE"/>
    <property type="match status" value="1"/>
</dbReference>
<reference evidence="3 5" key="1">
    <citation type="submission" date="2016-10" db="EMBL/GenBank/DDBJ databases">
        <authorList>
            <person name="Varghese N."/>
            <person name="Submissions S."/>
        </authorList>
    </citation>
    <scope>NUCLEOTIDE SEQUENCE [LARGE SCALE GENOMIC DNA]</scope>
    <source>
        <strain evidence="3 5">ATCC 43761</strain>
    </source>
</reference>
<dbReference type="InterPro" id="IPR011249">
    <property type="entry name" value="Metalloenz_LuxS/M16"/>
</dbReference>
<evidence type="ECO:0000313" key="3">
    <source>
        <dbReference type="EMBL" id="SDA44638.1"/>
    </source>
</evidence>
<evidence type="ECO:0000256" key="1">
    <source>
        <dbReference type="ARBA" id="ARBA00007261"/>
    </source>
</evidence>
<dbReference type="InterPro" id="IPR050361">
    <property type="entry name" value="MPP/UQCRC_Complex"/>
</dbReference>
<dbReference type="RefSeq" id="WP_013854471.1">
    <property type="nucleotide sequence ID" value="NZ_CP061341.1"/>
</dbReference>
<dbReference type="GeneID" id="72687345"/>
<accession>A0AAX3UE55</accession>
<organism evidence="4 6">
    <name type="scientific">Lactobacillus kefiranofaciens</name>
    <dbReference type="NCBI Taxonomy" id="267818"/>
    <lineage>
        <taxon>Bacteria</taxon>
        <taxon>Bacillati</taxon>
        <taxon>Bacillota</taxon>
        <taxon>Bacilli</taxon>
        <taxon>Lactobacillales</taxon>
        <taxon>Lactobacillaceae</taxon>
        <taxon>Lactobacillus</taxon>
    </lineage>
</organism>
<dbReference type="InterPro" id="IPR007863">
    <property type="entry name" value="Peptidase_M16_C"/>
</dbReference>
<comment type="similarity">
    <text evidence="1">Belongs to the peptidase M16 family.</text>
</comment>
<reference evidence="4" key="3">
    <citation type="submission" date="2023-04" db="EMBL/GenBank/DDBJ databases">
        <authorList>
            <person name="Wang Y."/>
        </authorList>
    </citation>
    <scope>NUCLEOTIDE SEQUENCE</scope>
    <source>
        <strain evidence="4">ZW18</strain>
    </source>
</reference>
<feature type="domain" description="Peptidase M16 C-terminal" evidence="2">
    <location>
        <begin position="226"/>
        <end position="343"/>
    </location>
</feature>
<dbReference type="PANTHER" id="PTHR11851:SF49">
    <property type="entry name" value="MITOCHONDRIAL-PROCESSING PEPTIDASE SUBUNIT ALPHA"/>
    <property type="match status" value="1"/>
</dbReference>
<dbReference type="GO" id="GO:0046872">
    <property type="term" value="F:metal ion binding"/>
    <property type="evidence" value="ECO:0007669"/>
    <property type="project" value="InterPro"/>
</dbReference>
<dbReference type="Pfam" id="PF05193">
    <property type="entry name" value="Peptidase_M16_C"/>
    <property type="match status" value="1"/>
</dbReference>
<dbReference type="Gene3D" id="3.30.830.10">
    <property type="entry name" value="Metalloenzyme, LuxS/M16 peptidase-like"/>
    <property type="match status" value="2"/>
</dbReference>
<protein>
    <submittedName>
        <fullName evidence="4">Insulinase family protein</fullName>
    </submittedName>
    <submittedName>
        <fullName evidence="3">Predicted Zn-dependent peptidase</fullName>
    </submittedName>
</protein>
<evidence type="ECO:0000313" key="6">
    <source>
        <dbReference type="Proteomes" id="UP001242513"/>
    </source>
</evidence>
<keyword evidence="5" id="KW-1185">Reference proteome</keyword>
<evidence type="ECO:0000313" key="4">
    <source>
        <dbReference type="EMBL" id="WGO86015.1"/>
    </source>
</evidence>
<evidence type="ECO:0000259" key="2">
    <source>
        <dbReference type="Pfam" id="PF05193"/>
    </source>
</evidence>
<evidence type="ECO:0000313" key="5">
    <source>
        <dbReference type="Proteomes" id="UP000181860"/>
    </source>
</evidence>
<dbReference type="Proteomes" id="UP000181860">
    <property type="component" value="Unassembled WGS sequence"/>
</dbReference>
<gene>
    <name evidence="4" type="ORF">QEJ78_00510</name>
    <name evidence="3" type="ORF">SAMN02983011_00602</name>
</gene>
<dbReference type="EMBL" id="FMXC01000004">
    <property type="protein sequence ID" value="SDA44638.1"/>
    <property type="molecule type" value="Genomic_DNA"/>
</dbReference>